<dbReference type="GO" id="GO:0005737">
    <property type="term" value="C:cytoplasm"/>
    <property type="evidence" value="ECO:0007669"/>
    <property type="project" value="UniProtKB-SubCell"/>
</dbReference>
<dbReference type="SUPFAM" id="SSF75217">
    <property type="entry name" value="alpha/beta knot"/>
    <property type="match status" value="1"/>
</dbReference>
<proteinExistence type="inferred from homology"/>
<dbReference type="PANTHER" id="PTHR12150">
    <property type="entry name" value="CLASS IV SAM-BINDING METHYLTRANSFERASE-RELATED"/>
    <property type="match status" value="1"/>
</dbReference>
<dbReference type="GO" id="GO:0072686">
    <property type="term" value="C:mitotic spindle"/>
    <property type="evidence" value="ECO:0007669"/>
    <property type="project" value="Ensembl"/>
</dbReference>
<dbReference type="FunFam" id="2.40.50.140:FF:000170">
    <property type="entry name" value="SPOUT domain containing methyltransferase 1"/>
    <property type="match status" value="1"/>
</dbReference>
<keyword evidence="3" id="KW-0963">Cytoplasm</keyword>
<dbReference type="InterPro" id="IPR029028">
    <property type="entry name" value="Alpha/beta_knot_MTases"/>
</dbReference>
<dbReference type="Gene3D" id="3.40.1280.10">
    <property type="match status" value="1"/>
</dbReference>
<evidence type="ECO:0000256" key="3">
    <source>
        <dbReference type="ARBA" id="ARBA00022490"/>
    </source>
</evidence>
<evidence type="ECO:0000256" key="12">
    <source>
        <dbReference type="ARBA" id="ARBA00093639"/>
    </source>
</evidence>
<evidence type="ECO:0000313" key="14">
    <source>
        <dbReference type="Ensembl" id="ENSSPUP00000018197.1"/>
    </source>
</evidence>
<evidence type="ECO:0000256" key="8">
    <source>
        <dbReference type="ARBA" id="ARBA00078957"/>
    </source>
</evidence>
<keyword evidence="4" id="KW-0489">Methyltransferase</keyword>
<dbReference type="Gene3D" id="2.40.50.140">
    <property type="entry name" value="Nucleic acid-binding proteins"/>
    <property type="match status" value="1"/>
</dbReference>
<sequence>MADAERAKRLRESQGEERKIDWRKRKQGRKEEKKKWKEIKLLRKLEKKRMQELVEKQNEEEAKGKEARGRHYTVSVALPGSILNNAQSPELRTYLAGQIARACSIFCVDEIVVFDEQGEDSKSVEGEFTGIGKKGQACVQLARILQYLECPQYLRKSFFPKHKDLQFAGLLNPLDSPHHVRIDEESEYREGVVVDRPTRPGRGSFVNCGMRKEVQIDKQLEAGLRVTVRLDKQQNPESRTQKGIVVASHHPRTVSGLYWGYTVRLASCLSAVFAECPFKEGYDLSVGTSEHGAHVDQAAIPSFSHALVVFGGLQGLEAGVDTDPNLEVTDPSVLFDLYLNTCPGQGSRTIRTEEAILISLSTLRPKIDEAVKEASGR</sequence>
<dbReference type="GO" id="GO:0070042">
    <property type="term" value="F:rRNA (uridine-N3-)-methyltransferase activity"/>
    <property type="evidence" value="ECO:0007669"/>
    <property type="project" value="Ensembl"/>
</dbReference>
<protein>
    <recommendedName>
        <fullName evidence="12">28S rRNA (uridine-N(3))-methyltransferase</fullName>
    </recommendedName>
    <alternativeName>
        <fullName evidence="7">Centromere protein 32</fullName>
    </alternativeName>
    <alternativeName>
        <fullName evidence="9">Kinetochore-associated protein</fullName>
    </alternativeName>
    <alternativeName>
        <fullName evidence="8">SPOUT domain-containing methyltransferase 1</fullName>
    </alternativeName>
</protein>
<dbReference type="InterPro" id="IPR003750">
    <property type="entry name" value="Put_MeTrfase-C9orf114-like"/>
</dbReference>
<dbReference type="Ensembl" id="ENSSPUT00000019376.1">
    <property type="protein sequence ID" value="ENSSPUP00000018197.1"/>
    <property type="gene ID" value="ENSSPUG00000014052.1"/>
</dbReference>
<dbReference type="GO" id="GO:0035196">
    <property type="term" value="P:miRNA processing"/>
    <property type="evidence" value="ECO:0007669"/>
    <property type="project" value="Ensembl"/>
</dbReference>
<dbReference type="GO" id="GO:0000776">
    <property type="term" value="C:kinetochore"/>
    <property type="evidence" value="ECO:0007669"/>
    <property type="project" value="Ensembl"/>
</dbReference>
<organism evidence="14 15">
    <name type="scientific">Sphenodon punctatus</name>
    <name type="common">Tuatara</name>
    <name type="synonym">Hatteria punctata</name>
    <dbReference type="NCBI Taxonomy" id="8508"/>
    <lineage>
        <taxon>Eukaryota</taxon>
        <taxon>Metazoa</taxon>
        <taxon>Chordata</taxon>
        <taxon>Craniata</taxon>
        <taxon>Vertebrata</taxon>
        <taxon>Euteleostomi</taxon>
        <taxon>Lepidosauria</taxon>
        <taxon>Sphenodontia</taxon>
        <taxon>Sphenodontidae</taxon>
        <taxon>Sphenodon</taxon>
    </lineage>
</organism>
<dbReference type="InterPro" id="IPR029026">
    <property type="entry name" value="tRNA_m1G_MTases_N"/>
</dbReference>
<dbReference type="Proteomes" id="UP000694392">
    <property type="component" value="Unplaced"/>
</dbReference>
<evidence type="ECO:0000256" key="1">
    <source>
        <dbReference type="ARBA" id="ARBA00004496"/>
    </source>
</evidence>
<keyword evidence="5" id="KW-0808">Transferase</keyword>
<dbReference type="Pfam" id="PF02598">
    <property type="entry name" value="Methyltrn_RNA_3"/>
    <property type="match status" value="1"/>
</dbReference>
<evidence type="ECO:0000256" key="5">
    <source>
        <dbReference type="ARBA" id="ARBA00022679"/>
    </source>
</evidence>
<evidence type="ECO:0000256" key="11">
    <source>
        <dbReference type="ARBA" id="ARBA00093377"/>
    </source>
</evidence>
<dbReference type="PANTHER" id="PTHR12150:SF13">
    <property type="entry name" value="METHYLTRANSFERASE C9ORF114-RELATED"/>
    <property type="match status" value="1"/>
</dbReference>
<evidence type="ECO:0000256" key="13">
    <source>
        <dbReference type="SAM" id="MobiDB-lite"/>
    </source>
</evidence>
<dbReference type="GO" id="GO:0070475">
    <property type="term" value="P:rRNA base methylation"/>
    <property type="evidence" value="ECO:0007669"/>
    <property type="project" value="Ensembl"/>
</dbReference>
<dbReference type="OMA" id="FFPIHKD"/>
<accession>A0A8D0HBL4</accession>
<dbReference type="GO" id="GO:0031616">
    <property type="term" value="C:spindle pole centrosome"/>
    <property type="evidence" value="ECO:0007669"/>
    <property type="project" value="Ensembl"/>
</dbReference>
<evidence type="ECO:0000256" key="4">
    <source>
        <dbReference type="ARBA" id="ARBA00022603"/>
    </source>
</evidence>
<dbReference type="GO" id="GO:0035198">
    <property type="term" value="F:miRNA binding"/>
    <property type="evidence" value="ECO:0007669"/>
    <property type="project" value="Ensembl"/>
</dbReference>
<evidence type="ECO:0000256" key="10">
    <source>
        <dbReference type="ARBA" id="ARBA00093228"/>
    </source>
</evidence>
<comment type="function">
    <text evidence="11">S-adenosyl-L-methionine-dependent methyltransferase that specifically methylates the N3 position of a uridine in 28S rRNA. Required for association of the centrosomes with the poles of the bipolar mitotic spindle during metaphase. Also involved in chromosome alignment. May promote centrosome maturation probably by recruiting A-kinase anchor protein AKAP9 to centrosomes in early mitosis. Binds specifically to miRNA MIR145 hairpin, regulates MIR145 expression at a postranscriptional level.</text>
</comment>
<evidence type="ECO:0000256" key="7">
    <source>
        <dbReference type="ARBA" id="ARBA00075627"/>
    </source>
</evidence>
<gene>
    <name evidence="14" type="primary">SPOUT1</name>
</gene>
<evidence type="ECO:0000256" key="9">
    <source>
        <dbReference type="ARBA" id="ARBA00079311"/>
    </source>
</evidence>
<dbReference type="CDD" id="cd18086">
    <property type="entry name" value="HsC9orf114-like"/>
    <property type="match status" value="1"/>
</dbReference>
<dbReference type="InterPro" id="IPR012340">
    <property type="entry name" value="NA-bd_OB-fold"/>
</dbReference>
<dbReference type="SUPFAM" id="SSF50249">
    <property type="entry name" value="Nucleic acid-binding proteins"/>
    <property type="match status" value="1"/>
</dbReference>
<dbReference type="GeneTree" id="ENSGT00390000016537"/>
<reference evidence="14" key="1">
    <citation type="submission" date="2025-08" db="UniProtKB">
        <authorList>
            <consortium name="Ensembl"/>
        </authorList>
    </citation>
    <scope>IDENTIFICATION</scope>
</reference>
<dbReference type="GO" id="GO:0051661">
    <property type="term" value="P:maintenance of centrosome location"/>
    <property type="evidence" value="ECO:0007669"/>
    <property type="project" value="Ensembl"/>
</dbReference>
<name>A0A8D0HBL4_SPHPU</name>
<evidence type="ECO:0000256" key="2">
    <source>
        <dbReference type="ARBA" id="ARBA00009841"/>
    </source>
</evidence>
<comment type="similarity">
    <text evidence="2">Belongs to the class IV-like SAM-binding methyltransferase superfamily.</text>
</comment>
<comment type="catalytic activity">
    <reaction evidence="10">
        <text>uridine in 28S rRNA + S-adenosyl-L-methionine = N(3)-methyluridine in 28S rRNA + S-adenosyl-L-homocysteine + H(+)</text>
        <dbReference type="Rhea" id="RHEA:83635"/>
        <dbReference type="Rhea" id="RHEA-COMP:20178"/>
        <dbReference type="Rhea" id="RHEA-COMP:20181"/>
        <dbReference type="ChEBI" id="CHEBI:15378"/>
        <dbReference type="ChEBI" id="CHEBI:57856"/>
        <dbReference type="ChEBI" id="CHEBI:59789"/>
        <dbReference type="ChEBI" id="CHEBI:65315"/>
        <dbReference type="ChEBI" id="CHEBI:74502"/>
    </reaction>
    <physiologicalReaction direction="left-to-right" evidence="10">
        <dbReference type="Rhea" id="RHEA:83636"/>
    </physiologicalReaction>
</comment>
<dbReference type="AlphaFoldDB" id="A0A8D0HBL4"/>
<comment type="subunit">
    <text evidence="6">Interacts with INCA1.</text>
</comment>
<evidence type="ECO:0000313" key="15">
    <source>
        <dbReference type="Proteomes" id="UP000694392"/>
    </source>
</evidence>
<feature type="compositionally biased region" description="Basic and acidic residues" evidence="13">
    <location>
        <begin position="1"/>
        <end position="20"/>
    </location>
</feature>
<evidence type="ECO:0000256" key="6">
    <source>
        <dbReference type="ARBA" id="ARBA00062137"/>
    </source>
</evidence>
<feature type="region of interest" description="Disordered" evidence="13">
    <location>
        <begin position="1"/>
        <end position="33"/>
    </location>
</feature>
<dbReference type="GO" id="GO:1904047">
    <property type="term" value="F:S-adenosyl-L-methionine binding"/>
    <property type="evidence" value="ECO:0007669"/>
    <property type="project" value="Ensembl"/>
</dbReference>
<dbReference type="GO" id="GO:0010608">
    <property type="term" value="P:post-transcriptional regulation of gene expression"/>
    <property type="evidence" value="ECO:0007669"/>
    <property type="project" value="Ensembl"/>
</dbReference>
<keyword evidence="15" id="KW-1185">Reference proteome</keyword>
<comment type="subcellular location">
    <subcellularLocation>
        <location evidence="1">Cytoplasm</location>
    </subcellularLocation>
</comment>
<reference evidence="14" key="2">
    <citation type="submission" date="2025-09" db="UniProtKB">
        <authorList>
            <consortium name="Ensembl"/>
        </authorList>
    </citation>
    <scope>IDENTIFICATION</scope>
</reference>